<dbReference type="Proteomes" id="UP000050421">
    <property type="component" value="Unassembled WGS sequence"/>
</dbReference>
<reference evidence="1 2" key="1">
    <citation type="submission" date="2015-09" db="EMBL/GenBank/DDBJ databases">
        <title>Identification and resolution of microdiversity through metagenomic sequencing of parallel consortia.</title>
        <authorList>
            <person name="Nelson W.C."/>
            <person name="Romine M.F."/>
            <person name="Lindemann S.R."/>
        </authorList>
    </citation>
    <scope>NUCLEOTIDE SEQUENCE [LARGE SCALE GENOMIC DNA]</scope>
    <source>
        <strain evidence="1">HL-49</strain>
    </source>
</reference>
<gene>
    <name evidence="1" type="ORF">HLUCCX10_00080</name>
</gene>
<organism evidence="1 2">
    <name type="scientific">Algoriphagus marincola HL-49</name>
    <dbReference type="NCBI Taxonomy" id="1305737"/>
    <lineage>
        <taxon>Bacteria</taxon>
        <taxon>Pseudomonadati</taxon>
        <taxon>Bacteroidota</taxon>
        <taxon>Cytophagia</taxon>
        <taxon>Cytophagales</taxon>
        <taxon>Cyclobacteriaceae</taxon>
        <taxon>Algoriphagus</taxon>
    </lineage>
</organism>
<accession>A0A0N8KHM4</accession>
<evidence type="ECO:0000313" key="1">
    <source>
        <dbReference type="EMBL" id="KPQ20146.1"/>
    </source>
</evidence>
<dbReference type="EMBL" id="LJXT01000001">
    <property type="protein sequence ID" value="KPQ20146.1"/>
    <property type="molecule type" value="Genomic_DNA"/>
</dbReference>
<evidence type="ECO:0000313" key="2">
    <source>
        <dbReference type="Proteomes" id="UP000050421"/>
    </source>
</evidence>
<protein>
    <submittedName>
        <fullName evidence="1">Uncharacterized protein</fullName>
    </submittedName>
</protein>
<sequence>MKVYLNIIVLFFSISFHSIGQIPGYREDTAFPTFDLNFLIIKSTQDSNKEFRFLKSDMADFLEKFPNPDRNEDYYYEMQEVMTRLISYDVSELYFLEGKLIDFRFQDSKFSIGNGESFIKVGDHYSEVEKIYPSYKNQFDTLKRENIGRIFIILSNKKIVLDDGLGVFFDLATGKITSIQF</sequence>
<dbReference type="PATRIC" id="fig|1305737.6.peg.456"/>
<dbReference type="STRING" id="1305737.GCA_000526355_03413"/>
<proteinExistence type="predicted"/>
<comment type="caution">
    <text evidence="1">The sequence shown here is derived from an EMBL/GenBank/DDBJ whole genome shotgun (WGS) entry which is preliminary data.</text>
</comment>
<dbReference type="AlphaFoldDB" id="A0A0N8KHM4"/>
<name>A0A0N8KHM4_9BACT</name>